<organism evidence="2 3">
    <name type="scientific">Iris pallida</name>
    <name type="common">Sweet iris</name>
    <dbReference type="NCBI Taxonomy" id="29817"/>
    <lineage>
        <taxon>Eukaryota</taxon>
        <taxon>Viridiplantae</taxon>
        <taxon>Streptophyta</taxon>
        <taxon>Embryophyta</taxon>
        <taxon>Tracheophyta</taxon>
        <taxon>Spermatophyta</taxon>
        <taxon>Magnoliopsida</taxon>
        <taxon>Liliopsida</taxon>
        <taxon>Asparagales</taxon>
        <taxon>Iridaceae</taxon>
        <taxon>Iridoideae</taxon>
        <taxon>Irideae</taxon>
        <taxon>Iris</taxon>
    </lineage>
</organism>
<keyword evidence="3" id="KW-1185">Reference proteome</keyword>
<sequence length="132" mass="15442">MEGLQPTGEEEEDEEEPEIEYVEGYEELEEEEDMEDFIGFEKDGPQRDDSFDDMNENDEEIDPSEKPIMRKRQKRSKLDPGKINNNGLAAKLKRKGRVTIEDHTHQILCSRIPLKSFSLSSWMMLQTVSEKF</sequence>
<proteinExistence type="predicted"/>
<evidence type="ECO:0000313" key="3">
    <source>
        <dbReference type="Proteomes" id="UP001140949"/>
    </source>
</evidence>
<feature type="compositionally biased region" description="Acidic residues" evidence="1">
    <location>
        <begin position="50"/>
        <end position="62"/>
    </location>
</feature>
<feature type="region of interest" description="Disordered" evidence="1">
    <location>
        <begin position="28"/>
        <end position="89"/>
    </location>
</feature>
<dbReference type="AlphaFoldDB" id="A0AAX6GUN2"/>
<feature type="compositionally biased region" description="Acidic residues" evidence="1">
    <location>
        <begin position="28"/>
        <end position="38"/>
    </location>
</feature>
<accession>A0AAX6GUN2</accession>
<evidence type="ECO:0000256" key="1">
    <source>
        <dbReference type="SAM" id="MobiDB-lite"/>
    </source>
</evidence>
<reference evidence="2" key="2">
    <citation type="submission" date="2023-04" db="EMBL/GenBank/DDBJ databases">
        <authorList>
            <person name="Bruccoleri R.E."/>
            <person name="Oakeley E.J."/>
            <person name="Faust A.-M."/>
            <person name="Dessus-Babus S."/>
            <person name="Altorfer M."/>
            <person name="Burckhardt D."/>
            <person name="Oertli M."/>
            <person name="Naumann U."/>
            <person name="Petersen F."/>
            <person name="Wong J."/>
        </authorList>
    </citation>
    <scope>NUCLEOTIDE SEQUENCE</scope>
    <source>
        <strain evidence="2">GSM-AAB239-AS_SAM_17_03QT</strain>
        <tissue evidence="2">Leaf</tissue>
    </source>
</reference>
<feature type="compositionally biased region" description="Basic and acidic residues" evidence="1">
    <location>
        <begin position="39"/>
        <end position="49"/>
    </location>
</feature>
<reference evidence="2" key="1">
    <citation type="journal article" date="2023" name="GigaByte">
        <title>Genome assembly of the bearded iris, Iris pallida Lam.</title>
        <authorList>
            <person name="Bruccoleri R.E."/>
            <person name="Oakeley E.J."/>
            <person name="Faust A.M.E."/>
            <person name="Altorfer M."/>
            <person name="Dessus-Babus S."/>
            <person name="Burckhardt D."/>
            <person name="Oertli M."/>
            <person name="Naumann U."/>
            <person name="Petersen F."/>
            <person name="Wong J."/>
        </authorList>
    </citation>
    <scope>NUCLEOTIDE SEQUENCE</scope>
    <source>
        <strain evidence="2">GSM-AAB239-AS_SAM_17_03QT</strain>
    </source>
</reference>
<gene>
    <name evidence="2" type="ORF">M6B38_343840</name>
</gene>
<evidence type="ECO:0000313" key="2">
    <source>
        <dbReference type="EMBL" id="KAJ6832262.1"/>
    </source>
</evidence>
<protein>
    <submittedName>
        <fullName evidence="2">Protein MAK16-like protein</fullName>
    </submittedName>
</protein>
<name>A0AAX6GUN2_IRIPA</name>
<dbReference type="EMBL" id="JANAVB010016195">
    <property type="protein sequence ID" value="KAJ6832262.1"/>
    <property type="molecule type" value="Genomic_DNA"/>
</dbReference>
<comment type="caution">
    <text evidence="2">The sequence shown here is derived from an EMBL/GenBank/DDBJ whole genome shotgun (WGS) entry which is preliminary data.</text>
</comment>
<dbReference type="Proteomes" id="UP001140949">
    <property type="component" value="Unassembled WGS sequence"/>
</dbReference>